<evidence type="ECO:0000256" key="1">
    <source>
        <dbReference type="SAM" id="MobiDB-lite"/>
    </source>
</evidence>
<dbReference type="InterPro" id="IPR027417">
    <property type="entry name" value="P-loop_NTPase"/>
</dbReference>
<dbReference type="InterPro" id="IPR003593">
    <property type="entry name" value="AAA+_ATPase"/>
</dbReference>
<dbReference type="InterPro" id="IPR007730">
    <property type="entry name" value="SPOR-like_dom"/>
</dbReference>
<dbReference type="PROSITE" id="PS51724">
    <property type="entry name" value="SPOR"/>
    <property type="match status" value="1"/>
</dbReference>
<evidence type="ECO:0000313" key="4">
    <source>
        <dbReference type="EMBL" id="PPK70059.1"/>
    </source>
</evidence>
<comment type="caution">
    <text evidence="4">The sequence shown here is derived from an EMBL/GenBank/DDBJ whole genome shotgun (WGS) entry which is preliminary data.</text>
</comment>
<accession>A0A2S6GXV9</accession>
<organism evidence="4 5">
    <name type="scientific">Methylobacter tundripaludum</name>
    <dbReference type="NCBI Taxonomy" id="173365"/>
    <lineage>
        <taxon>Bacteria</taxon>
        <taxon>Pseudomonadati</taxon>
        <taxon>Pseudomonadota</taxon>
        <taxon>Gammaproteobacteria</taxon>
        <taxon>Methylococcales</taxon>
        <taxon>Methylococcaceae</taxon>
        <taxon>Methylobacter</taxon>
    </lineage>
</organism>
<reference evidence="4 5" key="1">
    <citation type="submission" date="2018-02" db="EMBL/GenBank/DDBJ databases">
        <title>Subsurface microbial communities from deep shales in Ohio and West Virginia, USA.</title>
        <authorList>
            <person name="Wrighton K."/>
        </authorList>
    </citation>
    <scope>NUCLEOTIDE SEQUENCE [LARGE SCALE GENOMIC DNA]</scope>
    <source>
        <strain evidence="4 5">OWC-G53F</strain>
    </source>
</reference>
<feature type="compositionally biased region" description="Low complexity" evidence="1">
    <location>
        <begin position="393"/>
        <end position="402"/>
    </location>
</feature>
<proteinExistence type="predicted"/>
<dbReference type="SUPFAM" id="SSF52540">
    <property type="entry name" value="P-loop containing nucleoside triphosphate hydrolases"/>
    <property type="match status" value="1"/>
</dbReference>
<evidence type="ECO:0000256" key="2">
    <source>
        <dbReference type="SAM" id="Phobius"/>
    </source>
</evidence>
<dbReference type="InterPro" id="IPR036680">
    <property type="entry name" value="SPOR-like_sf"/>
</dbReference>
<name>A0A2S6GXV9_9GAMM</name>
<feature type="domain" description="SPOR" evidence="3">
    <location>
        <begin position="478"/>
        <end position="557"/>
    </location>
</feature>
<feature type="compositionally biased region" description="Low complexity" evidence="1">
    <location>
        <begin position="349"/>
        <end position="358"/>
    </location>
</feature>
<dbReference type="EMBL" id="PTIY01000009">
    <property type="protein sequence ID" value="PPK70059.1"/>
    <property type="molecule type" value="Genomic_DNA"/>
</dbReference>
<dbReference type="Proteomes" id="UP000238071">
    <property type="component" value="Unassembled WGS sequence"/>
</dbReference>
<feature type="region of interest" description="Disordered" evidence="1">
    <location>
        <begin position="349"/>
        <end position="412"/>
    </location>
</feature>
<keyword evidence="2" id="KW-0812">Transmembrane</keyword>
<dbReference type="AlphaFoldDB" id="A0A2S6GXV9"/>
<sequence length="561" mass="60774">MVEDDDVLWIKQPRRDPANEAVHSLITKERMQKLDLLIHLLSNLTQALVVCGPKGIGKTTLLNVLQERKTESRRYCLMQGNADLSFEAIYEQLARVRSPGQYKQIVLIVDNAGELVPGLITAVIQYAAANPVLRVIFALTHDELQMKRGSDRAVDDCHIVEIPPLSERQCGDFLQHLSTKPSLNLPFDAIGENMIEHIYRETHGVPGRIIAEVSGLPVAKPGGKLKWMFVITVAAAIAIVFGIQLLTTSKKDDKTVAPAPVQQKTDIIDIPPPPRTETPIMLDLSTAGSDGNAASGTTAPVQEVGQRPNELPKEPVLPAAQPVIPQPVQAAPANAIEPAAGVNTGVGAGQAAVPAAQPETPIKPPEQPSAEKAPDARQQQVIEPPVPVKPEVKAPSEPVPAVDQPLKNKQAAAQRAVEQEKTRQAQLKKLADSFKPFTPNGLETIQIPEKPVEIAPLPGGAVVETLVPRQVETNESLAQSANNFTLQLMVLSKQSSVDGLLRKYPEMSSGFRTINTIANGQQKFILVYGSYSDMASANKARQSLPFEFRKALVRKMSAIKQ</sequence>
<keyword evidence="2" id="KW-0472">Membrane</keyword>
<evidence type="ECO:0000313" key="5">
    <source>
        <dbReference type="Proteomes" id="UP000238071"/>
    </source>
</evidence>
<keyword evidence="5" id="KW-1185">Reference proteome</keyword>
<keyword evidence="2" id="KW-1133">Transmembrane helix</keyword>
<feature type="transmembrane region" description="Helical" evidence="2">
    <location>
        <begin position="227"/>
        <end position="246"/>
    </location>
</feature>
<gene>
    <name evidence="4" type="ORF">B0F88_109160</name>
</gene>
<feature type="region of interest" description="Disordered" evidence="1">
    <location>
        <begin position="286"/>
        <end position="309"/>
    </location>
</feature>
<evidence type="ECO:0000259" key="3">
    <source>
        <dbReference type="PROSITE" id="PS51724"/>
    </source>
</evidence>
<protein>
    <submittedName>
        <fullName evidence="4">DamX protein</fullName>
    </submittedName>
</protein>
<feature type="compositionally biased region" description="Polar residues" evidence="1">
    <location>
        <begin position="286"/>
        <end position="300"/>
    </location>
</feature>
<dbReference type="SMART" id="SM00382">
    <property type="entry name" value="AAA"/>
    <property type="match status" value="1"/>
</dbReference>
<dbReference type="GO" id="GO:0042834">
    <property type="term" value="F:peptidoglycan binding"/>
    <property type="evidence" value="ECO:0007669"/>
    <property type="project" value="InterPro"/>
</dbReference>
<dbReference type="Gene3D" id="3.30.70.1070">
    <property type="entry name" value="Sporulation related repeat"/>
    <property type="match status" value="1"/>
</dbReference>